<dbReference type="InterPro" id="IPR041698">
    <property type="entry name" value="Methyltransf_25"/>
</dbReference>
<name>A0A2I2MC93_9FLAO</name>
<feature type="domain" description="Methyltransferase" evidence="1">
    <location>
        <begin position="69"/>
        <end position="152"/>
    </location>
</feature>
<reference evidence="2 3" key="1">
    <citation type="submission" date="2017-11" db="EMBL/GenBank/DDBJ databases">
        <authorList>
            <person name="Duchaud E."/>
        </authorList>
    </citation>
    <scope>NUCLEOTIDE SEQUENCE [LARGE SCALE GENOMIC DNA]</scope>
    <source>
        <strain evidence="2 3">TNO010</strain>
    </source>
</reference>
<accession>A0A2I2MC93</accession>
<dbReference type="GO" id="GO:0008168">
    <property type="term" value="F:methyltransferase activity"/>
    <property type="evidence" value="ECO:0007669"/>
    <property type="project" value="UniProtKB-KW"/>
</dbReference>
<dbReference type="EMBL" id="OENE01000048">
    <property type="protein sequence ID" value="SOU89660.1"/>
    <property type="molecule type" value="Genomic_DNA"/>
</dbReference>
<organism evidence="2 3">
    <name type="scientific">Tenacibaculum finnmarkense genomovar ulcerans</name>
    <dbReference type="NCBI Taxonomy" id="2781388"/>
    <lineage>
        <taxon>Bacteria</taxon>
        <taxon>Pseudomonadati</taxon>
        <taxon>Bacteroidota</taxon>
        <taxon>Flavobacteriia</taxon>
        <taxon>Flavobacteriales</taxon>
        <taxon>Flavobacteriaceae</taxon>
        <taxon>Tenacibaculum</taxon>
        <taxon>Tenacibaculum finnmarkense</taxon>
    </lineage>
</organism>
<dbReference type="Proteomes" id="UP000490060">
    <property type="component" value="Unassembled WGS sequence"/>
</dbReference>
<proteinExistence type="predicted"/>
<evidence type="ECO:0000313" key="2">
    <source>
        <dbReference type="EMBL" id="SOU89660.1"/>
    </source>
</evidence>
<evidence type="ECO:0000313" key="3">
    <source>
        <dbReference type="Proteomes" id="UP000490060"/>
    </source>
</evidence>
<dbReference type="Pfam" id="PF13649">
    <property type="entry name" value="Methyltransf_25"/>
    <property type="match status" value="1"/>
</dbReference>
<keyword evidence="2" id="KW-0808">Transferase</keyword>
<dbReference type="SUPFAM" id="SSF53335">
    <property type="entry name" value="S-adenosyl-L-methionine-dependent methyltransferases"/>
    <property type="match status" value="1"/>
</dbReference>
<dbReference type="InterPro" id="IPR029063">
    <property type="entry name" value="SAM-dependent_MTases_sf"/>
</dbReference>
<sequence length="225" mass="25168">MNNLTTNPKPSKTPWPTKEAMQQVYELNLWGNNNSAFYSGAGSHQAEIVTPYLSVVSSFLTSFKTPLTVCDLGCGDFNIGKELVTHTKQYIAADIVPELITYNTEKFKNPNLTFQTLDIAKDTLPTADCVILRQVLQHLSNNEVQEVLAKLSNYKYVILTEHLPSAEFIPNKDIISGQGIRIKKKSGLAILKAPFNFQVKEEKELLSVVLEDKKGIIITTLYTVF</sequence>
<dbReference type="AlphaFoldDB" id="A0A2I2MC93"/>
<evidence type="ECO:0000259" key="1">
    <source>
        <dbReference type="Pfam" id="PF13649"/>
    </source>
</evidence>
<protein>
    <submittedName>
        <fullName evidence="2">SAM-dependent methyltransferase</fullName>
    </submittedName>
</protein>
<gene>
    <name evidence="2" type="ORF">TNO010_520047</name>
</gene>
<dbReference type="RefSeq" id="WP_172505820.1">
    <property type="nucleotide sequence ID" value="NZ_OENE01000048.1"/>
</dbReference>
<dbReference type="GO" id="GO:0032259">
    <property type="term" value="P:methylation"/>
    <property type="evidence" value="ECO:0007669"/>
    <property type="project" value="UniProtKB-KW"/>
</dbReference>
<keyword evidence="2" id="KW-0489">Methyltransferase</keyword>
<dbReference type="Gene3D" id="3.40.50.150">
    <property type="entry name" value="Vaccinia Virus protein VP39"/>
    <property type="match status" value="1"/>
</dbReference>